<proteinExistence type="predicted"/>
<gene>
    <name evidence="2" type="ordered locus">M301_0704</name>
</gene>
<dbReference type="Proteomes" id="UP000000383">
    <property type="component" value="Chromosome"/>
</dbReference>
<keyword evidence="3" id="KW-1185">Reference proteome</keyword>
<reference evidence="2 3" key="2">
    <citation type="journal article" date="2011" name="J. Bacteriol.">
        <title>Genomes of three methylotrophs from a single niche uncover genetic and metabolic divergence of Methylophilaceae.</title>
        <authorList>
            <person name="Lapidus A."/>
            <person name="Clum A."/>
            <person name="Labutti K."/>
            <person name="Kaluzhnaya M.G."/>
            <person name="Lim S."/>
            <person name="Beck D.A."/>
            <person name="Glavina Del Rio T."/>
            <person name="Nolan M."/>
            <person name="Mavromatis K."/>
            <person name="Huntemann M."/>
            <person name="Lucas S."/>
            <person name="Lidstrom M.E."/>
            <person name="Ivanova N."/>
            <person name="Chistoserdova L."/>
        </authorList>
    </citation>
    <scope>NUCLEOTIDE SEQUENCE [LARGE SCALE GENOMIC DNA]</scope>
    <source>
        <strain evidence="2 3">301</strain>
    </source>
</reference>
<name>D7DNS1_METV0</name>
<evidence type="ECO:0000313" key="3">
    <source>
        <dbReference type="Proteomes" id="UP000000383"/>
    </source>
</evidence>
<evidence type="ECO:0000256" key="1">
    <source>
        <dbReference type="SAM" id="Phobius"/>
    </source>
</evidence>
<evidence type="ECO:0000313" key="2">
    <source>
        <dbReference type="EMBL" id="ADI29088.1"/>
    </source>
</evidence>
<dbReference type="RefSeq" id="WP_013147404.1">
    <property type="nucleotide sequence ID" value="NC_014207.1"/>
</dbReference>
<organism evidence="2 3">
    <name type="scientific">Methylotenera versatilis (strain 301)</name>
    <dbReference type="NCBI Taxonomy" id="666681"/>
    <lineage>
        <taxon>Bacteria</taxon>
        <taxon>Pseudomonadati</taxon>
        <taxon>Pseudomonadota</taxon>
        <taxon>Betaproteobacteria</taxon>
        <taxon>Nitrosomonadales</taxon>
        <taxon>Methylophilaceae</taxon>
        <taxon>Methylotenera</taxon>
    </lineage>
</organism>
<feature type="transmembrane region" description="Helical" evidence="1">
    <location>
        <begin position="59"/>
        <end position="81"/>
    </location>
</feature>
<dbReference type="EMBL" id="CP002056">
    <property type="protein sequence ID" value="ADI29088.1"/>
    <property type="molecule type" value="Genomic_DNA"/>
</dbReference>
<dbReference type="OrthoDB" id="8537419at2"/>
<dbReference type="AlphaFoldDB" id="D7DNS1"/>
<dbReference type="eggNOG" id="ENOG50337AR">
    <property type="taxonomic scope" value="Bacteria"/>
</dbReference>
<feature type="transmembrane region" description="Helical" evidence="1">
    <location>
        <begin position="121"/>
        <end position="141"/>
    </location>
</feature>
<accession>D7DNS1</accession>
<feature type="transmembrane region" description="Helical" evidence="1">
    <location>
        <begin position="88"/>
        <end position="109"/>
    </location>
</feature>
<protein>
    <submittedName>
        <fullName evidence="2">Uncharacterized protein</fullName>
    </submittedName>
</protein>
<keyword evidence="1" id="KW-0472">Membrane</keyword>
<dbReference type="STRING" id="666681.M301_0704"/>
<dbReference type="KEGG" id="meh:M301_0704"/>
<keyword evidence="1" id="KW-1133">Transmembrane helix</keyword>
<feature type="transmembrane region" description="Helical" evidence="1">
    <location>
        <begin position="29"/>
        <end position="47"/>
    </location>
</feature>
<keyword evidence="1" id="KW-0812">Transmembrane</keyword>
<sequence>MNSEQKPDNHHIFDPEEITQPAKRGAWKWMLPLSIVLAIVVFAAWHFGWHAKAVTTGVVIFATISHVFAWVVAMIGLVPIIGPLIVKVLSIGVIWLLNAVGYLVSYVAIKRGYSKDVLTYRAVTIALITGIVIGYILCSLIS</sequence>
<reference evidence="3" key="1">
    <citation type="submission" date="2010-05" db="EMBL/GenBank/DDBJ databases">
        <title>Complete sequence of Methylotenera sp. 301.</title>
        <authorList>
            <person name="Lucas S."/>
            <person name="Copeland A."/>
            <person name="Lapidus A."/>
            <person name="Cheng J.-F."/>
            <person name="Bruce D."/>
            <person name="Goodwin L."/>
            <person name="Pitluck S."/>
            <person name="Clum A."/>
            <person name="Land M."/>
            <person name="Hauser L."/>
            <person name="Kyrpides N."/>
            <person name="Ivanova N."/>
            <person name="Chistoservova L."/>
            <person name="Kalyuzhnaya M."/>
            <person name="Woyke T."/>
        </authorList>
    </citation>
    <scope>NUCLEOTIDE SEQUENCE [LARGE SCALE GENOMIC DNA]</scope>
    <source>
        <strain evidence="3">301</strain>
    </source>
</reference>
<dbReference type="HOGENOM" id="CLU_1893758_0_0_4"/>